<feature type="compositionally biased region" description="Basic and acidic residues" evidence="2">
    <location>
        <begin position="408"/>
        <end position="417"/>
    </location>
</feature>
<feature type="region of interest" description="Disordered" evidence="2">
    <location>
        <begin position="1429"/>
        <end position="1544"/>
    </location>
</feature>
<feature type="compositionally biased region" description="Low complexity" evidence="2">
    <location>
        <begin position="792"/>
        <end position="817"/>
    </location>
</feature>
<feature type="compositionally biased region" description="Low complexity" evidence="2">
    <location>
        <begin position="916"/>
        <end position="925"/>
    </location>
</feature>
<keyword evidence="5" id="KW-1185">Reference proteome</keyword>
<feature type="compositionally biased region" description="Polar residues" evidence="2">
    <location>
        <begin position="751"/>
        <end position="760"/>
    </location>
</feature>
<evidence type="ECO:0000256" key="1">
    <source>
        <dbReference type="ARBA" id="ARBA00009713"/>
    </source>
</evidence>
<feature type="compositionally biased region" description="Polar residues" evidence="2">
    <location>
        <begin position="1490"/>
        <end position="1504"/>
    </location>
</feature>
<proteinExistence type="inferred from homology"/>
<feature type="compositionally biased region" description="Low complexity" evidence="2">
    <location>
        <begin position="289"/>
        <end position="302"/>
    </location>
</feature>
<dbReference type="SUPFAM" id="SSF50978">
    <property type="entry name" value="WD40 repeat-like"/>
    <property type="match status" value="1"/>
</dbReference>
<feature type="compositionally biased region" description="Basic and acidic residues" evidence="2">
    <location>
        <begin position="972"/>
        <end position="983"/>
    </location>
</feature>
<feature type="compositionally biased region" description="Low complexity" evidence="2">
    <location>
        <begin position="1031"/>
        <end position="1041"/>
    </location>
</feature>
<protein>
    <recommendedName>
        <fullName evidence="3">GATOR2 complex protein MIO zinc-ribbon like domain-containing protein</fullName>
    </recommendedName>
</protein>
<reference evidence="4 5" key="1">
    <citation type="submission" date="2024-01" db="EMBL/GenBank/DDBJ databases">
        <title>A draft genome for the cacao thread blight pathogen Marasmiellus scandens.</title>
        <authorList>
            <person name="Baruah I.K."/>
            <person name="Leung J."/>
            <person name="Bukari Y."/>
            <person name="Amoako-Attah I."/>
            <person name="Meinhardt L.W."/>
            <person name="Bailey B.A."/>
            <person name="Cohen S.P."/>
        </authorList>
    </citation>
    <scope>NUCLEOTIDE SEQUENCE [LARGE SCALE GENOMIC DNA]</scope>
    <source>
        <strain evidence="4 5">GH-19</strain>
    </source>
</reference>
<feature type="region of interest" description="Disordered" evidence="2">
    <location>
        <begin position="403"/>
        <end position="428"/>
    </location>
</feature>
<evidence type="ECO:0000256" key="2">
    <source>
        <dbReference type="SAM" id="MobiDB-lite"/>
    </source>
</evidence>
<feature type="region of interest" description="Disordered" evidence="2">
    <location>
        <begin position="874"/>
        <end position="935"/>
    </location>
</feature>
<feature type="compositionally biased region" description="Low complexity" evidence="2">
    <location>
        <begin position="1448"/>
        <end position="1460"/>
    </location>
</feature>
<dbReference type="Pfam" id="PF21720">
    <property type="entry name" value="MIOS_WD40"/>
    <property type="match status" value="1"/>
</dbReference>
<feature type="compositionally biased region" description="Low complexity" evidence="2">
    <location>
        <begin position="313"/>
        <end position="323"/>
    </location>
</feature>
<dbReference type="EMBL" id="JBANRG010000014">
    <property type="protein sequence ID" value="KAK7460875.1"/>
    <property type="molecule type" value="Genomic_DNA"/>
</dbReference>
<dbReference type="InterPro" id="IPR015943">
    <property type="entry name" value="WD40/YVTN_repeat-like_dom_sf"/>
</dbReference>
<dbReference type="Pfam" id="PF17034">
    <property type="entry name" value="zinc_ribbon_16"/>
    <property type="match status" value="1"/>
</dbReference>
<feature type="domain" description="GATOR2 complex protein MIO zinc-ribbon like" evidence="3">
    <location>
        <begin position="1755"/>
        <end position="1829"/>
    </location>
</feature>
<sequence>MKQVLWSPLSTSTFLVGGGSQLTLYNYKNDKIRLVTSTDDLNVRPGSSLQCFAWCPSKNIDDLVAVGHSTGRVDLLRLNPSRYAEPGPEVSLPVRNQRSCNALSWRDSSYLAVGLDKVRNDSSLLVWDITQSLPVFSSSNTSPSTTPLTNGARTVQHHAQGELVSTVAWSSGSKNLLLTSISNRWLRLFDIRAGSTPVANLPSKVHGIAIDSFDENRFACWGDGVVSIWDLRRLTNNNGGNAASSSSTPGATTAPVLSFTEYDASGDGGVSALYNPRLPAASPLPSPLAPSLSSATSTFPSPVRAASRLRTQSAGGSYSSTSTAVGTALPPYKHVVFSDARRGTIATLAKDAVCVRVWDIMEAKSYNLYSSNLQNQITPEQRSQQSNSAPAASKRSWASLAAYMPGGGEDKEKEAHPQPHIQLQRRPSSTLGLNGREWEREYLILADTRRTMPLLFPNSANTVNANAASTSSPSALSSFALVPPLPSGIAHHGSNGSDSDESSSDHLETDFEDLESYQTRLAAKIETKVLLLTNSGALSISAIRDAPKYRGSWSSRGEMVLDYGEDISPRVITDSRVGAEPEKASVREKSRDSKGRSLSKSKSKSRSKSRSKSMLGKQQRQKTTTKAENALEKCGQVSQVLQMDISMVMRARAEKGYGLTDPLFNVSILRDFGHWAEESSTLKTPVVKKEYVKLGLGLDDLLADTWEWVANSNRLLSTPTSLIYGWDFAYTGVWGLWVGPRGVPRYRSLPTGVQSSTQARSHSHVGVEQETHRSRPVQKSSHQTPAPLGPQSSLSSIASGGSDDSTGTVSTVATAASGGIGRGGPGFGGFGRPAPDSPPLGRGYDSPSRSDSLSSISSMSSMGLARFEGGMISSSPASSSIHSHASSYTGSGSGSVSGSVASLTGSTGSGSGGSASGSHHGSLGSNASVGLGLYNTHPGYNDGRLEEIKVLEEEATPVHKDRLELPPASDLHGNRRERDETAREPGSPGFLSTRKQSSGHRTRRSWSPSVGAGLGLSGLSGASSRTANANESSTSRSTISTEEQEWLTALEELASRADASSSVEYGVIGGISAAARKSRTSNRNESNPWNIWNPWIPVPTTKLLQRKVCLEMLGWGFVMRERDGDWDALESGTDNNDHVMGLKDVIRRWELYGLMDVYRGHDRSSGTGSEVDWDGHARAACWLALMGKYEAAAQCLMRSGDESHHMMSGTIIALAPFCAIPQAQFTSTSTPAMNSSLSSSSITPTLIPNLTVPANLTPTPTRTQLPAVHNHISANQSTTTLQSIAVPRLAPALRDHYTKLTNKMQDPYLKLLLTHMTQLALEPNYSTQNNQNNAGTATSIYAFPGPVASSGLSASEASTTSTSIPTRTPLLHVLESPEMQTYLPFRERLAMAFAFLDDQGVTEYLKRIWEVCRPDSDGYMHHFVYGQNDISGEPGSTPGSGVHRSRSRASSSQSLESSTSIGLRRRKSWDGVGGGGTDVNVSGNVRKGSLSRTSTRENIQSGSIRASEGGNESQGERIIGTKSRKGKDTMTPSQTMQGNVPPPQPQHVGGDIDALIVVGAGTLEGREVLRRWVDRVGDVQSAAMLGWLGACVGVFDISAGTSRGRKKGEGLNLNGFSTPRGSKVRSFPMDRQVEKWVEAYRDFLDGLRMFHSRVEFDIARGEVLRGAILQSSNLLGATPYPLHEPLVPRQILIRCNYCNKSIVPPSQTTTPSTVQAQVSVSGLGLNLGTAPTTGQTRGHSNQASTGNGTGNEVGGMKKSKPTVCPSCKRSLPRCSVCLMTLGIIPDAVREAELDDASAGGRIKDTMDEAVIICQTCRHGGHASHILEWFFGADDDDASERDDIQGDVYSRLGQNGDGASKTTRTCPVADCNCRCADEM</sequence>
<gene>
    <name evidence="4" type="ORF">VKT23_008804</name>
</gene>
<feature type="compositionally biased region" description="Gly residues" evidence="2">
    <location>
        <begin position="818"/>
        <end position="831"/>
    </location>
</feature>
<evidence type="ECO:0000259" key="3">
    <source>
        <dbReference type="Pfam" id="PF17034"/>
    </source>
</evidence>
<organism evidence="4 5">
    <name type="scientific">Marasmiellus scandens</name>
    <dbReference type="NCBI Taxonomy" id="2682957"/>
    <lineage>
        <taxon>Eukaryota</taxon>
        <taxon>Fungi</taxon>
        <taxon>Dikarya</taxon>
        <taxon>Basidiomycota</taxon>
        <taxon>Agaricomycotina</taxon>
        <taxon>Agaricomycetes</taxon>
        <taxon>Agaricomycetidae</taxon>
        <taxon>Agaricales</taxon>
        <taxon>Marasmiineae</taxon>
        <taxon>Omphalotaceae</taxon>
        <taxon>Marasmiellus</taxon>
    </lineage>
</organism>
<feature type="region of interest" description="Disordered" evidence="2">
    <location>
        <begin position="285"/>
        <end position="323"/>
    </location>
</feature>
<evidence type="ECO:0000313" key="5">
    <source>
        <dbReference type="Proteomes" id="UP001498398"/>
    </source>
</evidence>
<dbReference type="InterPro" id="IPR037593">
    <property type="entry name" value="MIOS/Sea4"/>
</dbReference>
<dbReference type="InterPro" id="IPR036322">
    <property type="entry name" value="WD40_repeat_dom_sf"/>
</dbReference>
<dbReference type="InterPro" id="IPR031488">
    <property type="entry name" value="Zn_ribbon_mio"/>
</dbReference>
<name>A0ABR1JI02_9AGAR</name>
<dbReference type="Gene3D" id="2.130.10.10">
    <property type="entry name" value="YVTN repeat-like/Quinoprotein amine dehydrogenase"/>
    <property type="match status" value="1"/>
</dbReference>
<feature type="compositionally biased region" description="Basic residues" evidence="2">
    <location>
        <begin position="597"/>
        <end position="611"/>
    </location>
</feature>
<feature type="region of interest" description="Disordered" evidence="2">
    <location>
        <begin position="1728"/>
        <end position="1760"/>
    </location>
</feature>
<dbReference type="PANTHER" id="PTHR16453">
    <property type="entry name" value="WD40 DOMAIN-CONTAINING PROTEIN MIO FAMILY MEMBER"/>
    <property type="match status" value="1"/>
</dbReference>
<comment type="similarity">
    <text evidence="1">Belongs to the WD repeat mio family.</text>
</comment>
<dbReference type="CDD" id="cd16691">
    <property type="entry name" value="mRING-H2-C3H3C2_Mio"/>
    <property type="match status" value="1"/>
</dbReference>
<feature type="compositionally biased region" description="Basic and acidic residues" evidence="2">
    <location>
        <begin position="577"/>
        <end position="595"/>
    </location>
</feature>
<comment type="caution">
    <text evidence="4">The sequence shown here is derived from an EMBL/GenBank/DDBJ whole genome shotgun (WGS) entry which is preliminary data.</text>
</comment>
<dbReference type="Proteomes" id="UP001498398">
    <property type="component" value="Unassembled WGS sequence"/>
</dbReference>
<feature type="compositionally biased region" description="Polar residues" evidence="2">
    <location>
        <begin position="1729"/>
        <end position="1746"/>
    </location>
</feature>
<accession>A0ABR1JI02</accession>
<feature type="compositionally biased region" description="Low complexity" evidence="2">
    <location>
        <begin position="874"/>
        <end position="906"/>
    </location>
</feature>
<feature type="compositionally biased region" description="Low complexity" evidence="2">
    <location>
        <begin position="846"/>
        <end position="857"/>
    </location>
</feature>
<evidence type="ECO:0000313" key="4">
    <source>
        <dbReference type="EMBL" id="KAK7460875.1"/>
    </source>
</evidence>
<feature type="region of interest" description="Disordered" evidence="2">
    <location>
        <begin position="956"/>
        <end position="1043"/>
    </location>
</feature>
<dbReference type="PANTHER" id="PTHR16453:SF9">
    <property type="entry name" value="GATOR COMPLEX PROTEIN MIOS"/>
    <property type="match status" value="1"/>
</dbReference>
<feature type="region of interest" description="Disordered" evidence="2">
    <location>
        <begin position="487"/>
        <end position="509"/>
    </location>
</feature>
<feature type="region of interest" description="Disordered" evidence="2">
    <location>
        <begin position="749"/>
        <end position="857"/>
    </location>
</feature>
<feature type="region of interest" description="Disordered" evidence="2">
    <location>
        <begin position="572"/>
        <end position="629"/>
    </location>
</feature>
<feature type="compositionally biased region" description="Polar residues" evidence="2">
    <location>
        <begin position="616"/>
        <end position="627"/>
    </location>
</feature>